<feature type="transmembrane region" description="Helical" evidence="2">
    <location>
        <begin position="55"/>
        <end position="76"/>
    </location>
</feature>
<feature type="region of interest" description="Disordered" evidence="1">
    <location>
        <begin position="618"/>
        <end position="665"/>
    </location>
</feature>
<feature type="transmembrane region" description="Helical" evidence="2">
    <location>
        <begin position="416"/>
        <end position="436"/>
    </location>
</feature>
<feature type="compositionally biased region" description="Polar residues" evidence="1">
    <location>
        <begin position="703"/>
        <end position="737"/>
    </location>
</feature>
<feature type="compositionally biased region" description="Low complexity" evidence="1">
    <location>
        <begin position="629"/>
        <end position="638"/>
    </location>
</feature>
<dbReference type="EMBL" id="BLAN01000004">
    <property type="protein sequence ID" value="GET07457.1"/>
    <property type="molecule type" value="Genomic_DNA"/>
</dbReference>
<feature type="transmembrane region" description="Helical" evidence="2">
    <location>
        <begin position="144"/>
        <end position="163"/>
    </location>
</feature>
<dbReference type="NCBIfam" id="NF045890">
    <property type="entry name" value="conj_pls20_p028"/>
    <property type="match status" value="1"/>
</dbReference>
<feature type="transmembrane region" description="Helical" evidence="2">
    <location>
        <begin position="319"/>
        <end position="338"/>
    </location>
</feature>
<dbReference type="AlphaFoldDB" id="A0A6F9XQI4"/>
<comment type="caution">
    <text evidence="4">The sequence shown here is derived from an EMBL/GenBank/DDBJ whole genome shotgun (WGS) entry which is preliminary data.</text>
</comment>
<feature type="transmembrane region" description="Helical" evidence="2">
    <location>
        <begin position="374"/>
        <end position="395"/>
    </location>
</feature>
<protein>
    <recommendedName>
        <fullName evidence="3">DUF8208 domain-containing protein</fullName>
    </recommendedName>
</protein>
<dbReference type="InterPro" id="IPR058066">
    <property type="entry name" value="pXO2-14_N"/>
</dbReference>
<feature type="compositionally biased region" description="Polar residues" evidence="1">
    <location>
        <begin position="906"/>
        <end position="915"/>
    </location>
</feature>
<feature type="region of interest" description="Disordered" evidence="1">
    <location>
        <begin position="678"/>
        <end position="737"/>
    </location>
</feature>
<keyword evidence="2" id="KW-0812">Transmembrane</keyword>
<evidence type="ECO:0000313" key="4">
    <source>
        <dbReference type="EMBL" id="GET07457.1"/>
    </source>
</evidence>
<gene>
    <name evidence="4" type="ORF">SY111_00810</name>
</gene>
<accession>A0A6F9XQI4</accession>
<dbReference type="Pfam" id="PF26635">
    <property type="entry name" value="DUF8208"/>
    <property type="match status" value="1"/>
</dbReference>
<dbReference type="InterPro" id="IPR058521">
    <property type="entry name" value="DUF8208"/>
</dbReference>
<dbReference type="Proteomes" id="UP000494178">
    <property type="component" value="Unassembled WGS sequence"/>
</dbReference>
<feature type="compositionally biased region" description="Polar residues" evidence="1">
    <location>
        <begin position="881"/>
        <end position="899"/>
    </location>
</feature>
<feature type="transmembrane region" description="Helical" evidence="2">
    <location>
        <begin position="111"/>
        <end position="132"/>
    </location>
</feature>
<evidence type="ECO:0000256" key="1">
    <source>
        <dbReference type="SAM" id="MobiDB-lite"/>
    </source>
</evidence>
<name>A0A6F9XQI4_9LACO</name>
<feature type="region of interest" description="Disordered" evidence="1">
    <location>
        <begin position="877"/>
        <end position="943"/>
    </location>
</feature>
<sequence>MEFKSFTELAKKMAGDKSLLQNFDFNGLFNGDITGKPAELLQQFYHQWGNYLDPVSAVMSVVYIVLGWIAKALFVIANSLENVFNSLFKLFGLFGYLGNDQTLIGKLYLGMQVVGVSLFVLLLTVRVIFGLLGKNIKYKDTINNLLLVTVVVSVLPLLINVTGKQAQEYSLTKMVQSEAKTVRGMEGGAGKDTVQTLAIQPFVNNVVDLKYLALNNFDTSKFKLDKAGYLKPDSGKASYLSTDPASINYPTRLKFGSTLGVTNPKIAENWEKKNPDLKGLKGLFEHKVNDDDSGIDSMSEHRFFKGMNALEAVYLRYKVNWWALYAQLVTVIILLGLMSIKFVKSLFELVITGIIAPIQGYSSVDSSKKFKELLTTMIGTLAGMFFEVVILRVTLEIMRDAPAMIAGNLTGFEQTIGSIIIYLGTFFGAMQGVTIIERWLGVSTSQGASTQQLMGAMMAANTLGSAAKSAGQTAWGATKLAGAVATGLPSMARNVGSNVGQGLAKTAGAAGGLANNIGQQGVANTAKGAIFNATDALGNKLDKATNKVKGGLNKVKGGLNEAYQQGKETAETTTQNPYPTAEDQLAGKVISDENQPIHQPDEELRAHNEQAITDNFQQEQAEVEREQQLAEAPQEQELGLSESPSQAASGLEDTETAGGLDTTENNAEAGGLAEAATGLGTAENKAETDQQSDLADEQDGMGLTTSEKTTPYKQRTGPNTAHYGTNQGLTEPNQSASGLTGANVEGVNAEGNTGLQAGVNGEDNMGVANTVETSFDGLDVNSETNSVTAITSEMAGPGVSGETMQGQAPVQMQAQAPTQGVQVQQQQTITGGQVVSESTVGINYHPTEAYTPEVEYNQTSGLQATATTAEVTAPEARTVVSTPQQQFSSEPSSVYQSPYRQVIDPQASSEITQTVPEKENGISPYRKVITPDTNLNNNHSRKS</sequence>
<reference evidence="4" key="1">
    <citation type="submission" date="2019-10" db="EMBL/GenBank/DDBJ databases">
        <title>Lactobacillus agilis SY111 Whole Genome Sequencing Project.</title>
        <authorList>
            <person name="Suzuki S."/>
            <person name="Endo A."/>
            <person name="Maeno S."/>
            <person name="Shiwa Y."/>
            <person name="Matsutani M."/>
            <person name="Kajikawa A."/>
        </authorList>
    </citation>
    <scope>NUCLEOTIDE SEQUENCE</scope>
    <source>
        <strain evidence="4">SY111</strain>
    </source>
</reference>
<keyword evidence="2" id="KW-0472">Membrane</keyword>
<feature type="domain" description="DUF8208" evidence="3">
    <location>
        <begin position="59"/>
        <end position="456"/>
    </location>
</feature>
<organism evidence="4">
    <name type="scientific">Ligilactobacillus agilis</name>
    <dbReference type="NCBI Taxonomy" id="1601"/>
    <lineage>
        <taxon>Bacteria</taxon>
        <taxon>Bacillati</taxon>
        <taxon>Bacillota</taxon>
        <taxon>Bacilli</taxon>
        <taxon>Lactobacillales</taxon>
        <taxon>Lactobacillaceae</taxon>
        <taxon>Ligilactobacillus</taxon>
    </lineage>
</organism>
<feature type="compositionally biased region" description="Polar residues" evidence="1">
    <location>
        <begin position="931"/>
        <end position="943"/>
    </location>
</feature>
<dbReference type="RefSeq" id="WP_172576518.1">
    <property type="nucleotide sequence ID" value="NZ_BLAN01000004.1"/>
</dbReference>
<evidence type="ECO:0000259" key="3">
    <source>
        <dbReference type="Pfam" id="PF26635"/>
    </source>
</evidence>
<proteinExistence type="predicted"/>
<keyword evidence="2" id="KW-1133">Transmembrane helix</keyword>
<evidence type="ECO:0000256" key="2">
    <source>
        <dbReference type="SAM" id="Phobius"/>
    </source>
</evidence>